<evidence type="ECO:0000256" key="9">
    <source>
        <dbReference type="ARBA" id="ARBA00022989"/>
    </source>
</evidence>
<dbReference type="InterPro" id="IPR050344">
    <property type="entry name" value="Peptidase_M1_aminopeptidases"/>
</dbReference>
<dbReference type="GO" id="GO:0005615">
    <property type="term" value="C:extracellular space"/>
    <property type="evidence" value="ECO:0007669"/>
    <property type="project" value="TreeGrafter"/>
</dbReference>
<dbReference type="SUPFAM" id="SSF55486">
    <property type="entry name" value="Metalloproteases ('zincins'), catalytic domain"/>
    <property type="match status" value="1"/>
</dbReference>
<gene>
    <name evidence="16" type="ORF">CTOB1V02_LOCUS13005</name>
</gene>
<evidence type="ECO:0000256" key="4">
    <source>
        <dbReference type="ARBA" id="ARBA00022670"/>
    </source>
</evidence>
<dbReference type="PANTHER" id="PTHR11533">
    <property type="entry name" value="PROTEASE M1 ZINC METALLOPROTEASE"/>
    <property type="match status" value="1"/>
</dbReference>
<reference evidence="16" key="1">
    <citation type="submission" date="2020-11" db="EMBL/GenBank/DDBJ databases">
        <authorList>
            <person name="Tran Van P."/>
        </authorList>
    </citation>
    <scope>NUCLEOTIDE SEQUENCE</scope>
</reference>
<feature type="binding site" evidence="14">
    <location>
        <position position="185"/>
    </location>
    <ligand>
        <name>Zn(2+)</name>
        <dbReference type="ChEBI" id="CHEBI:29105"/>
        <note>catalytic</note>
    </ligand>
</feature>
<evidence type="ECO:0000256" key="13">
    <source>
        <dbReference type="PIRSR" id="PIRSR634016-1"/>
    </source>
</evidence>
<dbReference type="GO" id="GO:0005886">
    <property type="term" value="C:plasma membrane"/>
    <property type="evidence" value="ECO:0007669"/>
    <property type="project" value="UniProtKB-SubCell"/>
</dbReference>
<dbReference type="GO" id="GO:0042277">
    <property type="term" value="F:peptide binding"/>
    <property type="evidence" value="ECO:0007669"/>
    <property type="project" value="TreeGrafter"/>
</dbReference>
<dbReference type="GO" id="GO:0070006">
    <property type="term" value="F:metalloaminopeptidase activity"/>
    <property type="evidence" value="ECO:0007669"/>
    <property type="project" value="TreeGrafter"/>
</dbReference>
<dbReference type="CDD" id="cd09601">
    <property type="entry name" value="M1_APN-Q_like"/>
    <property type="match status" value="1"/>
</dbReference>
<dbReference type="OrthoDB" id="6368475at2759"/>
<evidence type="ECO:0000256" key="10">
    <source>
        <dbReference type="ARBA" id="ARBA00023049"/>
    </source>
</evidence>
<evidence type="ECO:0000256" key="2">
    <source>
        <dbReference type="ARBA" id="ARBA00004609"/>
    </source>
</evidence>
<evidence type="ECO:0000256" key="5">
    <source>
        <dbReference type="ARBA" id="ARBA00022692"/>
    </source>
</evidence>
<keyword evidence="8 14" id="KW-0862">Zinc</keyword>
<feature type="site" description="Transition state stabilizer" evidence="15">
    <location>
        <position position="267"/>
    </location>
</feature>
<keyword evidence="4" id="KW-0645">Protease</keyword>
<dbReference type="InterPro" id="IPR014782">
    <property type="entry name" value="Peptidase_M1_dom"/>
</dbReference>
<evidence type="ECO:0000256" key="3">
    <source>
        <dbReference type="ARBA" id="ARBA00010136"/>
    </source>
</evidence>
<keyword evidence="12" id="KW-0325">Glycoprotein</keyword>
<feature type="binding site" evidence="14">
    <location>
        <position position="204"/>
    </location>
    <ligand>
        <name>Zn(2+)</name>
        <dbReference type="ChEBI" id="CHEBI:29105"/>
        <note>catalytic</note>
    </ligand>
</feature>
<organism evidence="16">
    <name type="scientific">Cyprideis torosa</name>
    <dbReference type="NCBI Taxonomy" id="163714"/>
    <lineage>
        <taxon>Eukaryota</taxon>
        <taxon>Metazoa</taxon>
        <taxon>Ecdysozoa</taxon>
        <taxon>Arthropoda</taxon>
        <taxon>Crustacea</taxon>
        <taxon>Oligostraca</taxon>
        <taxon>Ostracoda</taxon>
        <taxon>Podocopa</taxon>
        <taxon>Podocopida</taxon>
        <taxon>Cytherocopina</taxon>
        <taxon>Cytheroidea</taxon>
        <taxon>Cytherideidae</taxon>
        <taxon>Cyprideis</taxon>
    </lineage>
</organism>
<dbReference type="Pfam" id="PF01433">
    <property type="entry name" value="Peptidase_M1"/>
    <property type="match status" value="1"/>
</dbReference>
<dbReference type="EMBL" id="OB671635">
    <property type="protein sequence ID" value="CAD7235189.1"/>
    <property type="molecule type" value="Genomic_DNA"/>
</dbReference>
<dbReference type="Gene3D" id="1.10.390.10">
    <property type="entry name" value="Neutral Protease Domain 2"/>
    <property type="match status" value="1"/>
</dbReference>
<evidence type="ECO:0000256" key="14">
    <source>
        <dbReference type="PIRSR" id="PIRSR634016-3"/>
    </source>
</evidence>
<dbReference type="FunFam" id="1.10.390.10:FF:000016">
    <property type="entry name" value="Glutamyl aminopeptidase"/>
    <property type="match status" value="1"/>
</dbReference>
<evidence type="ECO:0000256" key="6">
    <source>
        <dbReference type="ARBA" id="ARBA00022723"/>
    </source>
</evidence>
<dbReference type="InterPro" id="IPR034016">
    <property type="entry name" value="M1_APN-typ"/>
</dbReference>
<feature type="non-terminal residue" evidence="16">
    <location>
        <position position="1"/>
    </location>
</feature>
<comment type="cofactor">
    <cofactor evidence="14">
        <name>Zn(2+)</name>
        <dbReference type="ChEBI" id="CHEBI:29105"/>
    </cofactor>
    <text evidence="14">Binds 1 zinc ion per subunit.</text>
</comment>
<feature type="binding site" evidence="14">
    <location>
        <position position="181"/>
    </location>
    <ligand>
        <name>Zn(2+)</name>
        <dbReference type="ChEBI" id="CHEBI:29105"/>
        <note>catalytic</note>
    </ligand>
</feature>
<feature type="active site" description="Proton acceptor" evidence="13">
    <location>
        <position position="182"/>
    </location>
</feature>
<accession>A0A7R8ZST4</accession>
<keyword evidence="10" id="KW-0482">Metalloprotease</keyword>
<dbReference type="PRINTS" id="PR00756">
    <property type="entry name" value="ALADIPTASE"/>
</dbReference>
<evidence type="ECO:0000256" key="11">
    <source>
        <dbReference type="ARBA" id="ARBA00023136"/>
    </source>
</evidence>
<dbReference type="GO" id="GO:0043171">
    <property type="term" value="P:peptide catabolic process"/>
    <property type="evidence" value="ECO:0007669"/>
    <property type="project" value="TreeGrafter"/>
</dbReference>
<protein>
    <submittedName>
        <fullName evidence="16">Uncharacterized protein</fullName>
    </submittedName>
</protein>
<proteinExistence type="inferred from homology"/>
<dbReference type="InterPro" id="IPR001930">
    <property type="entry name" value="Peptidase_M1"/>
</dbReference>
<evidence type="ECO:0000313" key="16">
    <source>
        <dbReference type="EMBL" id="CAD7235189.1"/>
    </source>
</evidence>
<dbReference type="GO" id="GO:0005737">
    <property type="term" value="C:cytoplasm"/>
    <property type="evidence" value="ECO:0007669"/>
    <property type="project" value="TreeGrafter"/>
</dbReference>
<evidence type="ECO:0000256" key="8">
    <source>
        <dbReference type="ARBA" id="ARBA00022833"/>
    </source>
</evidence>
<evidence type="ECO:0000256" key="1">
    <source>
        <dbReference type="ARBA" id="ARBA00004167"/>
    </source>
</evidence>
<dbReference type="InterPro" id="IPR045357">
    <property type="entry name" value="Aminopeptidase_N-like_N"/>
</dbReference>
<dbReference type="InterPro" id="IPR042097">
    <property type="entry name" value="Aminopeptidase_N-like_N_sf"/>
</dbReference>
<keyword evidence="7" id="KW-0378">Hydrolase</keyword>
<feature type="non-terminal residue" evidence="16">
    <location>
        <position position="268"/>
    </location>
</feature>
<evidence type="ECO:0000256" key="7">
    <source>
        <dbReference type="ARBA" id="ARBA00022801"/>
    </source>
</evidence>
<name>A0A7R8ZST4_9CRUS</name>
<sequence>YYGATQFQATDARRAFPCLDEPGLKATFDVSIARKEDMTTLTNMDKNRTQPISGMPGWVWDHYNPSVPMSTYLVAFVVSNLAYMESDSALSKTKFQIWTRPEALDQAAYAADIGPKMLEFFVDYYQVDFPLPKQDMVAIPDFGAGAMENWGLIIYRETALLFHPKLASASSKKRVAIVIAHELAHQWFGNLVTPAWWSDLWLNEGFASYMEYLAVNYTHPNWQVFDSFVLDDLQRSMKQDSLKTSHSISIPVNHPDEISEIFDGITYS</sequence>
<dbReference type="GO" id="GO:0008270">
    <property type="term" value="F:zinc ion binding"/>
    <property type="evidence" value="ECO:0007669"/>
    <property type="project" value="InterPro"/>
</dbReference>
<keyword evidence="11" id="KW-0472">Membrane</keyword>
<dbReference type="AlphaFoldDB" id="A0A7R8ZST4"/>
<comment type="similarity">
    <text evidence="3">Belongs to the peptidase M1 family.</text>
</comment>
<dbReference type="Pfam" id="PF17900">
    <property type="entry name" value="Peptidase_M1_N"/>
    <property type="match status" value="1"/>
</dbReference>
<dbReference type="InterPro" id="IPR027268">
    <property type="entry name" value="Peptidase_M4/M1_CTD_sf"/>
</dbReference>
<keyword evidence="6 14" id="KW-0479">Metal-binding</keyword>
<dbReference type="SUPFAM" id="SSF63737">
    <property type="entry name" value="Leukotriene A4 hydrolase N-terminal domain"/>
    <property type="match status" value="1"/>
</dbReference>
<dbReference type="GO" id="GO:0006508">
    <property type="term" value="P:proteolysis"/>
    <property type="evidence" value="ECO:0007669"/>
    <property type="project" value="UniProtKB-KW"/>
</dbReference>
<dbReference type="Gene3D" id="2.60.40.1730">
    <property type="entry name" value="tricorn interacting facor f3 domain"/>
    <property type="match status" value="1"/>
</dbReference>
<evidence type="ECO:0000256" key="15">
    <source>
        <dbReference type="PIRSR" id="PIRSR634016-4"/>
    </source>
</evidence>
<keyword evidence="5" id="KW-0812">Transmembrane</keyword>
<comment type="subcellular location">
    <subcellularLocation>
        <location evidence="2">Cell membrane</location>
        <topology evidence="2">Lipid-anchor</topology>
        <topology evidence="2">GPI-anchor</topology>
    </subcellularLocation>
    <subcellularLocation>
        <location evidence="1">Membrane</location>
        <topology evidence="1">Single-pass membrane protein</topology>
    </subcellularLocation>
</comment>
<evidence type="ECO:0000256" key="12">
    <source>
        <dbReference type="ARBA" id="ARBA00023180"/>
    </source>
</evidence>
<dbReference type="PANTHER" id="PTHR11533:SF294">
    <property type="entry name" value="THYROTROPIN-RELEASING HORMONE-DEGRADING ECTOENZYME"/>
    <property type="match status" value="1"/>
</dbReference>
<keyword evidence="9" id="KW-1133">Transmembrane helix</keyword>